<dbReference type="EMBL" id="CP080096">
    <property type="protein sequence ID" value="QYD73360.1"/>
    <property type="molecule type" value="Genomic_DNA"/>
</dbReference>
<evidence type="ECO:0000256" key="2">
    <source>
        <dbReference type="ARBA" id="ARBA00022475"/>
    </source>
</evidence>
<evidence type="ECO:0000256" key="1">
    <source>
        <dbReference type="ARBA" id="ARBA00004651"/>
    </source>
</evidence>
<keyword evidence="3 6" id="KW-0812">Transmembrane</keyword>
<organism evidence="7 8">
    <name type="scientific">Paraburkholderia edwinii</name>
    <dbReference type="NCBI Taxonomy" id="2861782"/>
    <lineage>
        <taxon>Bacteria</taxon>
        <taxon>Pseudomonadati</taxon>
        <taxon>Pseudomonadota</taxon>
        <taxon>Betaproteobacteria</taxon>
        <taxon>Burkholderiales</taxon>
        <taxon>Burkholderiaceae</taxon>
        <taxon>Paraburkholderia</taxon>
    </lineage>
</organism>
<dbReference type="RefSeq" id="WP_219803105.1">
    <property type="nucleotide sequence ID" value="NZ_CP080096.1"/>
</dbReference>
<dbReference type="Proteomes" id="UP000826462">
    <property type="component" value="Chromosome 2"/>
</dbReference>
<accession>A0ABX8V2R5</accession>
<dbReference type="PANTHER" id="PTHR30086:SF20">
    <property type="entry name" value="ARGININE EXPORTER PROTEIN ARGO-RELATED"/>
    <property type="match status" value="1"/>
</dbReference>
<gene>
    <name evidence="7" type="ORF">KZJ38_27405</name>
</gene>
<dbReference type="InterPro" id="IPR001123">
    <property type="entry name" value="LeuE-type"/>
</dbReference>
<feature type="transmembrane region" description="Helical" evidence="6">
    <location>
        <begin position="6"/>
        <end position="28"/>
    </location>
</feature>
<evidence type="ECO:0000313" key="7">
    <source>
        <dbReference type="EMBL" id="QYD73360.1"/>
    </source>
</evidence>
<dbReference type="PANTHER" id="PTHR30086">
    <property type="entry name" value="ARGININE EXPORTER PROTEIN ARGO"/>
    <property type="match status" value="1"/>
</dbReference>
<keyword evidence="8" id="KW-1185">Reference proteome</keyword>
<reference evidence="7 8" key="1">
    <citation type="submission" date="2021-07" db="EMBL/GenBank/DDBJ databases">
        <title>Paraburkholderia edwinii protects Aspergillus sp. from phenazines by acting as a toxin sponge.</title>
        <authorList>
            <person name="Dahlstrom K.M."/>
            <person name="Newman D.K."/>
        </authorList>
    </citation>
    <scope>NUCLEOTIDE SEQUENCE [LARGE SCALE GENOMIC DNA]</scope>
    <source>
        <strain evidence="7 8">Pe01</strain>
    </source>
</reference>
<sequence length="199" mass="21394">MIPLSSLYACLFAVFLVLVMPGPTNTLLAAAGLEHGFRRAVRLTVAECCGYLIAISFWGMFLLELARAVSWLPWAVRLVSAFYIAWLAIRMWGATLDLAGGQRRTVNMRTLFVATLLNPKAILFGGTIFPAAAFASLTGYLEVMGAFVGLLFPIGSLWVAVGAQLGKGRLAWLKPAYVLRGAAIVLGAFSVTVAWSAVH</sequence>
<name>A0ABX8V2R5_9BURK</name>
<evidence type="ECO:0000256" key="3">
    <source>
        <dbReference type="ARBA" id="ARBA00022692"/>
    </source>
</evidence>
<evidence type="ECO:0000256" key="5">
    <source>
        <dbReference type="ARBA" id="ARBA00023136"/>
    </source>
</evidence>
<feature type="transmembrane region" description="Helical" evidence="6">
    <location>
        <begin position="110"/>
        <end position="137"/>
    </location>
</feature>
<proteinExistence type="predicted"/>
<comment type="subcellular location">
    <subcellularLocation>
        <location evidence="1">Cell membrane</location>
        <topology evidence="1">Multi-pass membrane protein</topology>
    </subcellularLocation>
</comment>
<protein>
    <submittedName>
        <fullName evidence="7">LysE family transporter</fullName>
    </submittedName>
</protein>
<dbReference type="Pfam" id="PF01810">
    <property type="entry name" value="LysE"/>
    <property type="match status" value="1"/>
</dbReference>
<evidence type="ECO:0000256" key="6">
    <source>
        <dbReference type="SAM" id="Phobius"/>
    </source>
</evidence>
<keyword evidence="4 6" id="KW-1133">Transmembrane helix</keyword>
<feature type="transmembrane region" description="Helical" evidence="6">
    <location>
        <begin position="177"/>
        <end position="198"/>
    </location>
</feature>
<keyword evidence="2" id="KW-1003">Cell membrane</keyword>
<feature type="transmembrane region" description="Helical" evidence="6">
    <location>
        <begin position="71"/>
        <end position="89"/>
    </location>
</feature>
<feature type="transmembrane region" description="Helical" evidence="6">
    <location>
        <begin position="143"/>
        <end position="165"/>
    </location>
</feature>
<feature type="transmembrane region" description="Helical" evidence="6">
    <location>
        <begin position="40"/>
        <end position="59"/>
    </location>
</feature>
<keyword evidence="5 6" id="KW-0472">Membrane</keyword>
<evidence type="ECO:0000256" key="4">
    <source>
        <dbReference type="ARBA" id="ARBA00022989"/>
    </source>
</evidence>
<evidence type="ECO:0000313" key="8">
    <source>
        <dbReference type="Proteomes" id="UP000826462"/>
    </source>
</evidence>